<evidence type="ECO:0000313" key="6">
    <source>
        <dbReference type="EMBL" id="MBD2562332.1"/>
    </source>
</evidence>
<evidence type="ECO:0000313" key="7">
    <source>
        <dbReference type="Proteomes" id="UP000604661"/>
    </source>
</evidence>
<dbReference type="InterPro" id="IPR012967">
    <property type="entry name" value="COMT_dimerisation"/>
</dbReference>
<dbReference type="RefSeq" id="WP_190898037.1">
    <property type="nucleotide sequence ID" value="NZ_JACJTE010000018.1"/>
</dbReference>
<dbReference type="Pfam" id="PF00891">
    <property type="entry name" value="Methyltransf_2"/>
    <property type="match status" value="1"/>
</dbReference>
<dbReference type="InterPro" id="IPR029063">
    <property type="entry name" value="SAM-dependent_MTases_sf"/>
</dbReference>
<keyword evidence="3" id="KW-0949">S-adenosyl-L-methionine</keyword>
<evidence type="ECO:0000259" key="4">
    <source>
        <dbReference type="Pfam" id="PF00891"/>
    </source>
</evidence>
<dbReference type="SUPFAM" id="SSF46785">
    <property type="entry name" value="Winged helix' DNA-binding domain"/>
    <property type="match status" value="1"/>
</dbReference>
<dbReference type="PIRSF" id="PIRSF005739">
    <property type="entry name" value="O-mtase"/>
    <property type="match status" value="1"/>
</dbReference>
<comment type="caution">
    <text evidence="6">The sequence shown here is derived from an EMBL/GenBank/DDBJ whole genome shotgun (WGS) entry which is preliminary data.</text>
</comment>
<evidence type="ECO:0000256" key="1">
    <source>
        <dbReference type="ARBA" id="ARBA00022603"/>
    </source>
</evidence>
<keyword evidence="7" id="KW-1185">Reference proteome</keyword>
<organism evidence="6 7">
    <name type="scientific">Nostoc linckia FACHB-391</name>
    <dbReference type="NCBI Taxonomy" id="2692906"/>
    <lineage>
        <taxon>Bacteria</taxon>
        <taxon>Bacillati</taxon>
        <taxon>Cyanobacteriota</taxon>
        <taxon>Cyanophyceae</taxon>
        <taxon>Nostocales</taxon>
        <taxon>Nostocaceae</taxon>
        <taxon>Nostoc</taxon>
    </lineage>
</organism>
<dbReference type="EMBL" id="JACJTE010000018">
    <property type="protein sequence ID" value="MBD2562332.1"/>
    <property type="molecule type" value="Genomic_DNA"/>
</dbReference>
<proteinExistence type="predicted"/>
<evidence type="ECO:0000256" key="2">
    <source>
        <dbReference type="ARBA" id="ARBA00022679"/>
    </source>
</evidence>
<dbReference type="InterPro" id="IPR001077">
    <property type="entry name" value="COMT_C"/>
</dbReference>
<dbReference type="GO" id="GO:0032259">
    <property type="term" value="P:methylation"/>
    <property type="evidence" value="ECO:0007669"/>
    <property type="project" value="UniProtKB-KW"/>
</dbReference>
<dbReference type="PANTHER" id="PTHR43712:SF2">
    <property type="entry name" value="O-METHYLTRANSFERASE CICE"/>
    <property type="match status" value="1"/>
</dbReference>
<dbReference type="Gene3D" id="3.40.50.150">
    <property type="entry name" value="Vaccinia Virus protein VP39"/>
    <property type="match status" value="1"/>
</dbReference>
<dbReference type="InterPro" id="IPR036388">
    <property type="entry name" value="WH-like_DNA-bd_sf"/>
</dbReference>
<keyword evidence="2" id="KW-0808">Transferase</keyword>
<accession>A0ABR8EWX9</accession>
<evidence type="ECO:0000256" key="3">
    <source>
        <dbReference type="ARBA" id="ARBA00022691"/>
    </source>
</evidence>
<dbReference type="GO" id="GO:0008168">
    <property type="term" value="F:methyltransferase activity"/>
    <property type="evidence" value="ECO:0007669"/>
    <property type="project" value="UniProtKB-KW"/>
</dbReference>
<dbReference type="Pfam" id="PF08100">
    <property type="entry name" value="Dimerisation"/>
    <property type="match status" value="1"/>
</dbReference>
<gene>
    <name evidence="6" type="ORF">H6G95_17280</name>
</gene>
<name>A0ABR8EWX9_NOSLI</name>
<dbReference type="InterPro" id="IPR036390">
    <property type="entry name" value="WH_DNA-bd_sf"/>
</dbReference>
<feature type="domain" description="O-methyltransferase C-terminal" evidence="4">
    <location>
        <begin position="128"/>
        <end position="329"/>
    </location>
</feature>
<dbReference type="Proteomes" id="UP000604661">
    <property type="component" value="Unassembled WGS sequence"/>
</dbReference>
<feature type="domain" description="O-methyltransferase dimerisation" evidence="5">
    <location>
        <begin position="22"/>
        <end position="97"/>
    </location>
</feature>
<dbReference type="InterPro" id="IPR016461">
    <property type="entry name" value="COMT-like"/>
</dbReference>
<protein>
    <submittedName>
        <fullName evidence="6">Methyltransferase</fullName>
    </submittedName>
</protein>
<evidence type="ECO:0000259" key="5">
    <source>
        <dbReference type="Pfam" id="PF08100"/>
    </source>
</evidence>
<sequence>MIFQQNNPDQTTQIPLTEQLLQMIFGAWVTQSIYVAAKLGIADLLKDSTKSCEELAKSTEVDAPSLYRVLRALSSIGIFLEVENRHFQLTPLAEYLRTDVPGSLRPIAITCGGEDWHWKPWGNILYSIKTGEAAFDHVFGMSLFPYLGQNPEVAAIFDACMTSSSFRYNASIASGYDFSSIKTLVDVGGGHGSLLATILKAFPSLKGMIYDQPHVVVGAKQYLETSGLDGRCKVIGGNFFESVPSGGDAYIMQHIIHDWDDESGIVILKNCHRALPENGKILILENVIPDTNKPTFGKFLDIEMLVLCSGGRERTASEFKKLFDAAGFQLTNIIPTQSPISIIEGVKV</sequence>
<dbReference type="PROSITE" id="PS51683">
    <property type="entry name" value="SAM_OMT_II"/>
    <property type="match status" value="1"/>
</dbReference>
<dbReference type="SUPFAM" id="SSF53335">
    <property type="entry name" value="S-adenosyl-L-methionine-dependent methyltransferases"/>
    <property type="match status" value="1"/>
</dbReference>
<dbReference type="Gene3D" id="1.10.10.10">
    <property type="entry name" value="Winged helix-like DNA-binding domain superfamily/Winged helix DNA-binding domain"/>
    <property type="match status" value="1"/>
</dbReference>
<dbReference type="Gene3D" id="1.10.287.1350">
    <property type="match status" value="1"/>
</dbReference>
<dbReference type="PANTHER" id="PTHR43712">
    <property type="entry name" value="PUTATIVE (AFU_ORTHOLOGUE AFUA_4G14580)-RELATED"/>
    <property type="match status" value="1"/>
</dbReference>
<keyword evidence="1 6" id="KW-0489">Methyltransferase</keyword>
<reference evidence="6 7" key="1">
    <citation type="journal article" date="2020" name="ISME J.">
        <title>Comparative genomics reveals insights into cyanobacterial evolution and habitat adaptation.</title>
        <authorList>
            <person name="Chen M.Y."/>
            <person name="Teng W.K."/>
            <person name="Zhao L."/>
            <person name="Hu C.X."/>
            <person name="Zhou Y.K."/>
            <person name="Han B.P."/>
            <person name="Song L.R."/>
            <person name="Shu W.S."/>
        </authorList>
    </citation>
    <scope>NUCLEOTIDE SEQUENCE [LARGE SCALE GENOMIC DNA]</scope>
    <source>
        <strain evidence="6 7">FACHB-391</strain>
    </source>
</reference>